<evidence type="ECO:0008006" key="4">
    <source>
        <dbReference type="Google" id="ProtNLM"/>
    </source>
</evidence>
<keyword evidence="1" id="KW-0472">Membrane</keyword>
<proteinExistence type="predicted"/>
<gene>
    <name evidence="2" type="ORF">H3309_02600</name>
</gene>
<keyword evidence="1" id="KW-0812">Transmembrane</keyword>
<keyword evidence="3" id="KW-1185">Reference proteome</keyword>
<reference evidence="2 3" key="1">
    <citation type="submission" date="2020-07" db="EMBL/GenBank/DDBJ databases">
        <title>Complete genome sequence for Sandaracinobacter sp. M6.</title>
        <authorList>
            <person name="Tang Y."/>
            <person name="Liu Q."/>
            <person name="Guo Z."/>
            <person name="Lei P."/>
            <person name="Huang B."/>
        </authorList>
    </citation>
    <scope>NUCLEOTIDE SEQUENCE [LARGE SCALE GENOMIC DNA]</scope>
    <source>
        <strain evidence="2 3">M6</strain>
    </source>
</reference>
<feature type="transmembrane region" description="Helical" evidence="1">
    <location>
        <begin position="296"/>
        <end position="318"/>
    </location>
</feature>
<protein>
    <recommendedName>
        <fullName evidence="4">FtsX-like permease family protein</fullName>
    </recommendedName>
</protein>
<evidence type="ECO:0000256" key="1">
    <source>
        <dbReference type="SAM" id="Phobius"/>
    </source>
</evidence>
<dbReference type="KEGG" id="sand:H3309_02600"/>
<sequence>MSAAAALAEAMAPARLLLGAVVWRDTRALLFTLASCGIASVVAAFQLAVYTSFLLASSAPPRLFAADLWLMDRSIEVFDMPTPMAEEMAAAVASEFPGAVTQRMVVGFAPWSGPAGARGNVLLIGMDDAPLGAREFRVDASEMARLALRRVGDEAAIGGVTMRFAGGMRGLASYIGAPYAVVPFDVGRAILRYPAGQVAFVAVRLNGGRPADFAARLARLQARWPDVGFREGKDFIASSAAYWQNKTGAGAAILLAAGLAMGLNALLLVNGVGRFVQRRQADIISLIGHGSTRAQIGSILVGVASLLVAGAYLATLLLCPLLDVATDAWLPWVHFTPVNALAAGVVALLCWGVAVVASLGELRRFPADAIFRS</sequence>
<feature type="transmembrane region" description="Helical" evidence="1">
    <location>
        <begin position="29"/>
        <end position="55"/>
    </location>
</feature>
<name>A0A7G5IJ69_9SPHN</name>
<evidence type="ECO:0000313" key="2">
    <source>
        <dbReference type="EMBL" id="QMW23411.1"/>
    </source>
</evidence>
<dbReference type="EMBL" id="CP059851">
    <property type="protein sequence ID" value="QMW23411.1"/>
    <property type="molecule type" value="Genomic_DNA"/>
</dbReference>
<feature type="transmembrane region" description="Helical" evidence="1">
    <location>
        <begin position="251"/>
        <end position="276"/>
    </location>
</feature>
<keyword evidence="1" id="KW-1133">Transmembrane helix</keyword>
<organism evidence="2 3">
    <name type="scientific">Sandaracinobacteroides saxicola</name>
    <dbReference type="NCBI Taxonomy" id="2759707"/>
    <lineage>
        <taxon>Bacteria</taxon>
        <taxon>Pseudomonadati</taxon>
        <taxon>Pseudomonadota</taxon>
        <taxon>Alphaproteobacteria</taxon>
        <taxon>Sphingomonadales</taxon>
        <taxon>Sphingosinicellaceae</taxon>
        <taxon>Sandaracinobacteroides</taxon>
    </lineage>
</organism>
<accession>A0A7G5IJ69</accession>
<dbReference type="RefSeq" id="WP_182297229.1">
    <property type="nucleotide sequence ID" value="NZ_CP059851.1"/>
</dbReference>
<dbReference type="AlphaFoldDB" id="A0A7G5IJ69"/>
<feature type="transmembrane region" description="Helical" evidence="1">
    <location>
        <begin position="338"/>
        <end position="359"/>
    </location>
</feature>
<evidence type="ECO:0000313" key="3">
    <source>
        <dbReference type="Proteomes" id="UP000515292"/>
    </source>
</evidence>
<dbReference type="Proteomes" id="UP000515292">
    <property type="component" value="Chromosome"/>
</dbReference>